<comment type="caution">
    <text evidence="1">The sequence shown here is derived from an EMBL/GenBank/DDBJ whole genome shotgun (WGS) entry which is preliminary data.</text>
</comment>
<name>A0A4Y8V8M1_9BACT</name>
<dbReference type="AlphaFoldDB" id="A0A4Y8V8M1"/>
<gene>
    <name evidence="1" type="ORF">EXN75_13100</name>
</gene>
<dbReference type="EMBL" id="SGVY01000042">
    <property type="protein sequence ID" value="TFH77228.1"/>
    <property type="molecule type" value="Genomic_DNA"/>
</dbReference>
<dbReference type="Pfam" id="PF14907">
    <property type="entry name" value="NTP_transf_5"/>
    <property type="match status" value="1"/>
</dbReference>
<accession>A0A4Y8V8M1</accession>
<protein>
    <recommendedName>
        <fullName evidence="3">Nucleotidyltransferase family protein</fullName>
    </recommendedName>
</protein>
<keyword evidence="2" id="KW-1185">Reference proteome</keyword>
<sequence>MQLKNVEKELFDLLKLSLWSRSDSSLQQLDGEEEVVAERLWNFSWNALFRLAKEQCVIGLTADVLASCKGKIGAPGDVLLIWVGLAMKLEQHNLKMNRMVISLYGKLRSLGWHPVLMKGQTFAQNYPNPLHRVSGDIDLYFKQQDDCKKAIDWAIRVGGHAHQGNESAWEHKHFAVDLKGFEVELHYQMCRFENHRLQRRLQNIIDYEFAANDPYYVRIEGEEIETVPPTLSVLHQLMHITRHLLEAGVGIRQICDLAVYVDRHCDEINADVLRQYVEELQLDEVAGALGYILVEMLGLKKEKWPLGIMADHAGFIIREIFDGGNFGSQRTAFQRNENVFIRKWHSMAYFIKRCLLFRHLLPAESRSYLLNKFLFNIHVKRD</sequence>
<organism evidence="1 2">
    <name type="scientific">Segatella hominis</name>
    <dbReference type="NCBI Taxonomy" id="2518605"/>
    <lineage>
        <taxon>Bacteria</taxon>
        <taxon>Pseudomonadati</taxon>
        <taxon>Bacteroidota</taxon>
        <taxon>Bacteroidia</taxon>
        <taxon>Bacteroidales</taxon>
        <taxon>Prevotellaceae</taxon>
        <taxon>Segatella</taxon>
    </lineage>
</organism>
<dbReference type="OrthoDB" id="9812148at2"/>
<dbReference type="RefSeq" id="WP_134844153.1">
    <property type="nucleotide sequence ID" value="NZ_SGVY01000042.1"/>
</dbReference>
<dbReference type="GeneID" id="302996208"/>
<dbReference type="Proteomes" id="UP000297872">
    <property type="component" value="Unassembled WGS sequence"/>
</dbReference>
<evidence type="ECO:0000313" key="2">
    <source>
        <dbReference type="Proteomes" id="UP000297872"/>
    </source>
</evidence>
<reference evidence="1 2" key="1">
    <citation type="submission" date="2019-02" db="EMBL/GenBank/DDBJ databases">
        <title>Draft Genome Sequence of the Prevotella sp. BCRC 81118, Isolated from Human Feces.</title>
        <authorList>
            <person name="Huang C.-H."/>
        </authorList>
    </citation>
    <scope>NUCLEOTIDE SEQUENCE [LARGE SCALE GENOMIC DNA]</scope>
    <source>
        <strain evidence="1 2">BCRC 81118</strain>
    </source>
</reference>
<evidence type="ECO:0008006" key="3">
    <source>
        <dbReference type="Google" id="ProtNLM"/>
    </source>
</evidence>
<proteinExistence type="predicted"/>
<evidence type="ECO:0000313" key="1">
    <source>
        <dbReference type="EMBL" id="TFH77228.1"/>
    </source>
</evidence>
<dbReference type="InterPro" id="IPR039498">
    <property type="entry name" value="NTP_transf_5"/>
</dbReference>